<dbReference type="GeneID" id="28961569"/>
<reference evidence="1" key="2">
    <citation type="journal article" date="2010" name="Nature">
        <title>Comparative genomics reveals mobile pathogenicity chromosomes in Fusarium.</title>
        <authorList>
            <person name="Ma L.J."/>
            <person name="van der Does H.C."/>
            <person name="Borkovich K.A."/>
            <person name="Coleman J.J."/>
            <person name="Daboussi M.J."/>
            <person name="Di Pietro A."/>
            <person name="Dufresne M."/>
            <person name="Freitag M."/>
            <person name="Grabherr M."/>
            <person name="Henrissat B."/>
            <person name="Houterman P.M."/>
            <person name="Kang S."/>
            <person name="Shim W.B."/>
            <person name="Woloshuk C."/>
            <person name="Xie X."/>
            <person name="Xu J.R."/>
            <person name="Antoniw J."/>
            <person name="Baker S.E."/>
            <person name="Bluhm B.H."/>
            <person name="Breakspear A."/>
            <person name="Brown D.W."/>
            <person name="Butchko R.A."/>
            <person name="Chapman S."/>
            <person name="Coulson R."/>
            <person name="Coutinho P.M."/>
            <person name="Danchin E.G."/>
            <person name="Diener A."/>
            <person name="Gale L.R."/>
            <person name="Gardiner D.M."/>
            <person name="Goff S."/>
            <person name="Hammond-Kosack K.E."/>
            <person name="Hilburn K."/>
            <person name="Hua-Van A."/>
            <person name="Jonkers W."/>
            <person name="Kazan K."/>
            <person name="Kodira C.D."/>
            <person name="Koehrsen M."/>
            <person name="Kumar L."/>
            <person name="Lee Y.H."/>
            <person name="Li L."/>
            <person name="Manners J.M."/>
            <person name="Miranda-Saavedra D."/>
            <person name="Mukherjee M."/>
            <person name="Park G."/>
            <person name="Park J."/>
            <person name="Park S.Y."/>
            <person name="Proctor R.H."/>
            <person name="Regev A."/>
            <person name="Ruiz-Roldan M.C."/>
            <person name="Sain D."/>
            <person name="Sakthikumar S."/>
            <person name="Sykes S."/>
            <person name="Schwartz D.C."/>
            <person name="Turgeon B.G."/>
            <person name="Wapinski I."/>
            <person name="Yoder O."/>
            <person name="Young S."/>
            <person name="Zeng Q."/>
            <person name="Zhou S."/>
            <person name="Galagan J."/>
            <person name="Cuomo C.A."/>
            <person name="Kistler H.C."/>
            <person name="Rep M."/>
        </authorList>
    </citation>
    <scope>NUCLEOTIDE SEQUENCE [LARGE SCALE GENOMIC DNA]</scope>
    <source>
        <strain evidence="1">4287</strain>
    </source>
</reference>
<dbReference type="Proteomes" id="UP000009097">
    <property type="component" value="Unassembled WGS sequence"/>
</dbReference>
<proteinExistence type="predicted"/>
<gene>
    <name evidence="1" type="ORF">FOXG_20863</name>
</gene>
<dbReference type="KEGG" id="fox:FOXG_20863"/>
<dbReference type="OrthoDB" id="4965049at2759"/>
<sequence length="119" mass="13586">MVKQISDGHLVILDAPWQWICHRCNVAYRFAVTNRCLGDGHRFCLNSKVSGAACQDLIDIRYLSIGQRIRSTHCWNECRYPLHCREQKDCKRLWVSFGEEGEMINGNTSSGGREGQGQV</sequence>
<protein>
    <submittedName>
        <fullName evidence="1">Uncharacterized protein</fullName>
    </submittedName>
</protein>
<dbReference type="VEuPathDB" id="FungiDB:FOXG_20863"/>
<evidence type="ECO:0000313" key="2">
    <source>
        <dbReference type="Proteomes" id="UP000009097"/>
    </source>
</evidence>
<organism evidence="1 2">
    <name type="scientific">Fusarium oxysporum f. sp. lycopersici (strain 4287 / CBS 123668 / FGSC 9935 / NRRL 34936)</name>
    <name type="common">Fusarium vascular wilt of tomato</name>
    <dbReference type="NCBI Taxonomy" id="426428"/>
    <lineage>
        <taxon>Eukaryota</taxon>
        <taxon>Fungi</taxon>
        <taxon>Dikarya</taxon>
        <taxon>Ascomycota</taxon>
        <taxon>Pezizomycotina</taxon>
        <taxon>Sordariomycetes</taxon>
        <taxon>Hypocreomycetidae</taxon>
        <taxon>Hypocreales</taxon>
        <taxon>Nectriaceae</taxon>
        <taxon>Fusarium</taxon>
        <taxon>Fusarium oxysporum species complex</taxon>
    </lineage>
</organism>
<accession>A0A0J9VSI5</accession>
<reference evidence="1" key="1">
    <citation type="submission" date="2007-04" db="EMBL/GenBank/DDBJ databases">
        <authorList>
            <consortium name="The Broad Institute Genome Sequencing Platform"/>
            <person name="Birren B."/>
            <person name="Lander E."/>
            <person name="Galagan J."/>
            <person name="Nusbaum C."/>
            <person name="Devon K."/>
            <person name="Ma L.-J."/>
            <person name="Jaffe D."/>
            <person name="Butler J."/>
            <person name="Alvarez P."/>
            <person name="Gnerre S."/>
            <person name="Grabherr M."/>
            <person name="Kleber M."/>
            <person name="Mauceli E."/>
            <person name="Brockman W."/>
            <person name="MacCallum I.A."/>
            <person name="Young S."/>
            <person name="LaButti K."/>
            <person name="DeCaprio D."/>
            <person name="Crawford M."/>
            <person name="Koehrsen M."/>
            <person name="Engels R."/>
            <person name="Montgomery P."/>
            <person name="Pearson M."/>
            <person name="Howarth C."/>
            <person name="Larson L."/>
            <person name="White J."/>
            <person name="O'Leary S."/>
            <person name="Kodira C."/>
            <person name="Zeng Q."/>
            <person name="Yandava C."/>
            <person name="Alvarado L."/>
            <person name="Kistler C."/>
            <person name="Shim W.-B."/>
            <person name="Kang S."/>
            <person name="Woloshuk C."/>
        </authorList>
    </citation>
    <scope>NUCLEOTIDE SEQUENCE</scope>
    <source>
        <strain evidence="1">4287</strain>
    </source>
</reference>
<dbReference type="RefSeq" id="XP_018251675.1">
    <property type="nucleotide sequence ID" value="XM_018401180.1"/>
</dbReference>
<dbReference type="EMBL" id="DS231713">
    <property type="protein sequence ID" value="KNB13630.1"/>
    <property type="molecule type" value="Genomic_DNA"/>
</dbReference>
<dbReference type="AlphaFoldDB" id="A0A0J9VSI5"/>
<name>A0A0J9VSI5_FUSO4</name>
<evidence type="ECO:0000313" key="1">
    <source>
        <dbReference type="EMBL" id="KNB13630.1"/>
    </source>
</evidence>